<feature type="compositionally biased region" description="Polar residues" evidence="7">
    <location>
        <begin position="91"/>
        <end position="100"/>
    </location>
</feature>
<evidence type="ECO:0000256" key="6">
    <source>
        <dbReference type="RuleBase" id="RU365089"/>
    </source>
</evidence>
<evidence type="ECO:0000256" key="4">
    <source>
        <dbReference type="ARBA" id="ARBA00023125"/>
    </source>
</evidence>
<evidence type="ECO:0000256" key="3">
    <source>
        <dbReference type="ARBA" id="ARBA00022578"/>
    </source>
</evidence>
<evidence type="ECO:0000256" key="2">
    <source>
        <dbReference type="ARBA" id="ARBA00010961"/>
    </source>
</evidence>
<comment type="caution">
    <text evidence="8">The sequence shown here is derived from an EMBL/GenBank/DDBJ whole genome shotgun (WGS) entry which is preliminary data.</text>
</comment>
<sequence length="169" mass="18203">MGRSEADTFWTTFLRSPMKRGLEGVKLVVADAHERAEVGNARVLGATWQRCKVHSPRNALAHVGKAQQSRASAARRQAFWQPDQTVPGRLGTTSPTSSVNADPISPHSWTTASIRARLHRIPSAAKDQAALANSLERLNKDVKRRADVVGLSPSKTSIISPIVAPTAPG</sequence>
<keyword evidence="5 6" id="KW-0233">DNA recombination</keyword>
<name>A0ABS1UDF6_9PROT</name>
<keyword evidence="6" id="KW-0814">Transposable element</keyword>
<evidence type="ECO:0000256" key="1">
    <source>
        <dbReference type="ARBA" id="ARBA00002190"/>
    </source>
</evidence>
<feature type="region of interest" description="Disordered" evidence="7">
    <location>
        <begin position="84"/>
        <end position="106"/>
    </location>
</feature>
<keyword evidence="4 6" id="KW-0238">DNA-binding</keyword>
<dbReference type="Pfam" id="PF00872">
    <property type="entry name" value="Transposase_mut"/>
    <property type="match status" value="1"/>
</dbReference>
<dbReference type="RefSeq" id="WP_202836058.1">
    <property type="nucleotide sequence ID" value="NZ_JAETWB010000112.1"/>
</dbReference>
<dbReference type="EMBL" id="JAETWB010000112">
    <property type="protein sequence ID" value="MBL6082728.1"/>
    <property type="molecule type" value="Genomic_DNA"/>
</dbReference>
<evidence type="ECO:0000256" key="7">
    <source>
        <dbReference type="SAM" id="MobiDB-lite"/>
    </source>
</evidence>
<keyword evidence="3 6" id="KW-0815">Transposition</keyword>
<reference evidence="8 9" key="1">
    <citation type="submission" date="2021-01" db="EMBL/GenBank/DDBJ databases">
        <title>Belnapia mucosa sp. nov. and Belnapia arida sp. nov., isolated from the Tabernas Desert (Almeria, Spain).</title>
        <authorList>
            <person name="Molina-Menor E."/>
            <person name="Vidal-Verdu A."/>
            <person name="Calonge A."/>
            <person name="Satari L."/>
            <person name="Pereto J."/>
            <person name="Porcar M."/>
        </authorList>
    </citation>
    <scope>NUCLEOTIDE SEQUENCE [LARGE SCALE GENOMIC DNA]</scope>
    <source>
        <strain evidence="8 9">T18</strain>
    </source>
</reference>
<evidence type="ECO:0000313" key="9">
    <source>
        <dbReference type="Proteomes" id="UP000660885"/>
    </source>
</evidence>
<comment type="similarity">
    <text evidence="2 6">Belongs to the transposase mutator family.</text>
</comment>
<dbReference type="PANTHER" id="PTHR33217:SF7">
    <property type="entry name" value="TRANSPOSASE FOR INSERTION SEQUENCE ELEMENT IS1081"/>
    <property type="match status" value="1"/>
</dbReference>
<proteinExistence type="inferred from homology"/>
<accession>A0ABS1UDF6</accession>
<gene>
    <name evidence="8" type="ORF">JMJ56_32745</name>
</gene>
<protein>
    <recommendedName>
        <fullName evidence="6">Mutator family transposase</fullName>
    </recommendedName>
</protein>
<keyword evidence="9" id="KW-1185">Reference proteome</keyword>
<organism evidence="8 9">
    <name type="scientific">Belnapia arida</name>
    <dbReference type="NCBI Taxonomy" id="2804533"/>
    <lineage>
        <taxon>Bacteria</taxon>
        <taxon>Pseudomonadati</taxon>
        <taxon>Pseudomonadota</taxon>
        <taxon>Alphaproteobacteria</taxon>
        <taxon>Acetobacterales</taxon>
        <taxon>Roseomonadaceae</taxon>
        <taxon>Belnapia</taxon>
    </lineage>
</organism>
<evidence type="ECO:0000313" key="8">
    <source>
        <dbReference type="EMBL" id="MBL6082728.1"/>
    </source>
</evidence>
<dbReference type="Proteomes" id="UP000660885">
    <property type="component" value="Unassembled WGS sequence"/>
</dbReference>
<comment type="function">
    <text evidence="1 6">Required for the transposition of the insertion element.</text>
</comment>
<dbReference type="PANTHER" id="PTHR33217">
    <property type="entry name" value="TRANSPOSASE FOR INSERTION SEQUENCE ELEMENT IS1081"/>
    <property type="match status" value="1"/>
</dbReference>
<evidence type="ECO:0000256" key="5">
    <source>
        <dbReference type="ARBA" id="ARBA00023172"/>
    </source>
</evidence>
<dbReference type="InterPro" id="IPR001207">
    <property type="entry name" value="Transposase_mutator"/>
</dbReference>